<reference evidence="9 10" key="1">
    <citation type="submission" date="2016-02" db="EMBL/GenBank/DDBJ databases">
        <title>Complete Genome of H5569, the type strain of the newly described species Haematospirillium jordaniae.</title>
        <authorList>
            <person name="Nicholson A.C."/>
            <person name="Humrighouse B.W."/>
            <person name="Loparov V."/>
            <person name="McQuiston J.R."/>
        </authorList>
    </citation>
    <scope>NUCLEOTIDE SEQUENCE [LARGE SCALE GENOMIC DNA]</scope>
    <source>
        <strain evidence="9 10">H5569</strain>
    </source>
</reference>
<dbReference type="SUPFAM" id="SSF53686">
    <property type="entry name" value="Tryptophan synthase beta subunit-like PLP-dependent enzymes"/>
    <property type="match status" value="1"/>
</dbReference>
<dbReference type="Proteomes" id="UP000076066">
    <property type="component" value="Chromosome"/>
</dbReference>
<sequence length="467" mass="51163">MKYLSTRGQAPVLGFDDVLLSGLAEDGGLYVPETWPTLSPADIRAMRGLSWEDLAVRILSLFTAGSLTEADLRPLVRAAYAPFTHQAIAPLKQLDTDLWLLELFHGPTLAFKDHALQMLGHLFDNVLGKRGQTITVVGATSGDTGSAAIEACRDRDSIEIFILFPNGRVSDVQRRQMTTVTSRNVHCLAVDGTFDDCQDIVKALFASPSFCQDVGLAAVNSINWARIMAQVVYYFWAALRLGAPDRPVVFSVPTGNFGNVFAGYVAQRMGLPIERLVIGSNRNDILTRFVDTGVLSVQDVVPTISPSMDIQISSNLERLLFDLCDRDAGTVRTLMQQFREQGACSPPSYTVERVRALFEATRLDDKETMGVMRSIHTLTGELLDPHTAIGVAAGQKASRTHGTPVVCLGTAHPAKFPDAVRSACGVEPVLPHHLKDLLQRPERMERINRQADAVEAYVRAARSRIHA</sequence>
<dbReference type="Gene3D" id="3.90.1380.10">
    <property type="entry name" value="Threonine synthase, N-terminal domain"/>
    <property type="match status" value="1"/>
</dbReference>
<evidence type="ECO:0000256" key="2">
    <source>
        <dbReference type="ARBA" id="ARBA00005517"/>
    </source>
</evidence>
<evidence type="ECO:0000259" key="8">
    <source>
        <dbReference type="Pfam" id="PF14821"/>
    </source>
</evidence>
<keyword evidence="4" id="KW-0456">Lyase</keyword>
<comment type="similarity">
    <text evidence="2">Belongs to the threonine synthase family.</text>
</comment>
<evidence type="ECO:0000259" key="7">
    <source>
        <dbReference type="Pfam" id="PF00291"/>
    </source>
</evidence>
<dbReference type="InterPro" id="IPR004450">
    <property type="entry name" value="Thr_synthase-like"/>
</dbReference>
<feature type="domain" description="Tryptophan synthase beta chain-like PALP" evidence="7">
    <location>
        <begin position="92"/>
        <end position="333"/>
    </location>
</feature>
<dbReference type="InterPro" id="IPR029144">
    <property type="entry name" value="Thr_synth_N"/>
</dbReference>
<dbReference type="OrthoDB" id="9763107at2"/>
<dbReference type="GO" id="GO:0009088">
    <property type="term" value="P:threonine biosynthetic process"/>
    <property type="evidence" value="ECO:0007669"/>
    <property type="project" value="UniProtKB-UniRule"/>
</dbReference>
<dbReference type="Pfam" id="PF24857">
    <property type="entry name" value="THR4_C"/>
    <property type="match status" value="1"/>
</dbReference>
<dbReference type="Pfam" id="PF00291">
    <property type="entry name" value="PALP"/>
    <property type="match status" value="1"/>
</dbReference>
<evidence type="ECO:0000256" key="5">
    <source>
        <dbReference type="NCBIfam" id="TIGR00260"/>
    </source>
</evidence>
<evidence type="ECO:0000256" key="1">
    <source>
        <dbReference type="ARBA" id="ARBA00001933"/>
    </source>
</evidence>
<dbReference type="STRING" id="1549855.AY555_02295"/>
<dbReference type="PANTHER" id="PTHR42690">
    <property type="entry name" value="THREONINE SYNTHASE FAMILY MEMBER"/>
    <property type="match status" value="1"/>
</dbReference>
<protein>
    <recommendedName>
        <fullName evidence="5">Threonine synthase</fullName>
        <ecNumber evidence="5">4.2.3.1</ecNumber>
    </recommendedName>
</protein>
<evidence type="ECO:0000313" key="9">
    <source>
        <dbReference type="EMBL" id="AMW34199.1"/>
    </source>
</evidence>
<dbReference type="InterPro" id="IPR037158">
    <property type="entry name" value="Thr_synth_N_sf"/>
</dbReference>
<evidence type="ECO:0000313" key="10">
    <source>
        <dbReference type="Proteomes" id="UP000076066"/>
    </source>
</evidence>
<dbReference type="InterPro" id="IPR001926">
    <property type="entry name" value="TrpB-like_PALP"/>
</dbReference>
<dbReference type="Gene3D" id="3.40.50.1100">
    <property type="match status" value="2"/>
</dbReference>
<keyword evidence="3 6" id="KW-0663">Pyridoxal phosphate</keyword>
<dbReference type="GeneID" id="53315982"/>
<gene>
    <name evidence="9" type="ORF">AY555_02295</name>
</gene>
<dbReference type="EMBL" id="CP014525">
    <property type="protein sequence ID" value="AMW34199.1"/>
    <property type="molecule type" value="Genomic_DNA"/>
</dbReference>
<feature type="modified residue" description="N6-(pyridoxal phosphate)lysine" evidence="6">
    <location>
        <position position="112"/>
    </location>
</feature>
<dbReference type="NCBIfam" id="TIGR00260">
    <property type="entry name" value="thrC"/>
    <property type="match status" value="1"/>
</dbReference>
<evidence type="ECO:0000256" key="3">
    <source>
        <dbReference type="ARBA" id="ARBA00022898"/>
    </source>
</evidence>
<evidence type="ECO:0000256" key="6">
    <source>
        <dbReference type="PIRSR" id="PIRSR604450-51"/>
    </source>
</evidence>
<dbReference type="AlphaFoldDB" id="A0A143DC72"/>
<feature type="domain" description="Threonine synthase N-terminal" evidence="8">
    <location>
        <begin position="2"/>
        <end position="80"/>
    </location>
</feature>
<dbReference type="InterPro" id="IPR036052">
    <property type="entry name" value="TrpB-like_PALP_sf"/>
</dbReference>
<keyword evidence="10" id="KW-1185">Reference proteome</keyword>
<dbReference type="EC" id="4.2.3.1" evidence="5"/>
<organism evidence="9 10">
    <name type="scientific">Haematospirillum jordaniae</name>
    <dbReference type="NCBI Taxonomy" id="1549855"/>
    <lineage>
        <taxon>Bacteria</taxon>
        <taxon>Pseudomonadati</taxon>
        <taxon>Pseudomonadota</taxon>
        <taxon>Alphaproteobacteria</taxon>
        <taxon>Rhodospirillales</taxon>
        <taxon>Novispirillaceae</taxon>
        <taxon>Haematospirillum</taxon>
    </lineage>
</organism>
<comment type="cofactor">
    <cofactor evidence="1 6">
        <name>pyridoxal 5'-phosphate</name>
        <dbReference type="ChEBI" id="CHEBI:597326"/>
    </cofactor>
</comment>
<name>A0A143DC72_9PROT</name>
<dbReference type="KEGG" id="hjo:AY555_02295"/>
<evidence type="ECO:0000256" key="4">
    <source>
        <dbReference type="ARBA" id="ARBA00023239"/>
    </source>
</evidence>
<proteinExistence type="inferred from homology"/>
<dbReference type="RefSeq" id="WP_066132901.1">
    <property type="nucleotide sequence ID" value="NZ_CP014525.1"/>
</dbReference>
<dbReference type="PANTHER" id="PTHR42690:SF1">
    <property type="entry name" value="THREONINE SYNTHASE-LIKE 2"/>
    <property type="match status" value="1"/>
</dbReference>
<dbReference type="GO" id="GO:0004795">
    <property type="term" value="F:threonine synthase activity"/>
    <property type="evidence" value="ECO:0007669"/>
    <property type="project" value="UniProtKB-UniRule"/>
</dbReference>
<dbReference type="CDD" id="cd01560">
    <property type="entry name" value="Thr-synth_2"/>
    <property type="match status" value="1"/>
</dbReference>
<dbReference type="Pfam" id="PF14821">
    <property type="entry name" value="Thr_synth_N"/>
    <property type="match status" value="1"/>
</dbReference>
<accession>A0A143DC72</accession>
<dbReference type="InterPro" id="IPR051166">
    <property type="entry name" value="Threonine_Synthase"/>
</dbReference>